<dbReference type="RefSeq" id="WP_344128239.1">
    <property type="nucleotide sequence ID" value="NZ_BAAALT010000042.1"/>
</dbReference>
<dbReference type="Pfam" id="PF10067">
    <property type="entry name" value="DUF2306"/>
    <property type="match status" value="1"/>
</dbReference>
<accession>A0ABP4Y1H2</accession>
<evidence type="ECO:0000313" key="3">
    <source>
        <dbReference type="Proteomes" id="UP001500218"/>
    </source>
</evidence>
<feature type="transmembrane region" description="Helical" evidence="1">
    <location>
        <begin position="118"/>
        <end position="137"/>
    </location>
</feature>
<keyword evidence="1" id="KW-1133">Transmembrane helix</keyword>
<name>A0ABP4Y1H2_9ACTN</name>
<organism evidence="2 3">
    <name type="scientific">Luedemannella flava</name>
    <dbReference type="NCBI Taxonomy" id="349316"/>
    <lineage>
        <taxon>Bacteria</taxon>
        <taxon>Bacillati</taxon>
        <taxon>Actinomycetota</taxon>
        <taxon>Actinomycetes</taxon>
        <taxon>Micromonosporales</taxon>
        <taxon>Micromonosporaceae</taxon>
        <taxon>Luedemannella</taxon>
    </lineage>
</organism>
<evidence type="ECO:0000256" key="1">
    <source>
        <dbReference type="SAM" id="Phobius"/>
    </source>
</evidence>
<feature type="transmembrane region" description="Helical" evidence="1">
    <location>
        <begin position="181"/>
        <end position="199"/>
    </location>
</feature>
<gene>
    <name evidence="2" type="ORF">GCM10009682_17670</name>
</gene>
<keyword evidence="3" id="KW-1185">Reference proteome</keyword>
<sequence>MTAPARRQWPVPAALILLAAVPVIAGAARVTQLSAGAEITPDNARFFASPVPVVAHIVSATVFCVLGALQFVPSLRRRPWHRISGRFVLPCGLVSALSGLWMTAFYPKPPHDELLNVLRFGFGGGMVACLLLGFAAVRRRDFDRHRAWMMRGYAIGIGAGTQVFTLGPLLLLEYQYGLPRALGHAAGWLINLAVAEWFIRRRPARVLAVASA</sequence>
<feature type="transmembrane region" description="Helical" evidence="1">
    <location>
        <begin position="87"/>
        <end position="106"/>
    </location>
</feature>
<feature type="transmembrane region" description="Helical" evidence="1">
    <location>
        <begin position="51"/>
        <end position="75"/>
    </location>
</feature>
<dbReference type="EMBL" id="BAAALT010000042">
    <property type="protein sequence ID" value="GAA1796412.1"/>
    <property type="molecule type" value="Genomic_DNA"/>
</dbReference>
<dbReference type="InterPro" id="IPR018750">
    <property type="entry name" value="DUF2306_membrane"/>
</dbReference>
<proteinExistence type="predicted"/>
<feature type="transmembrane region" description="Helical" evidence="1">
    <location>
        <begin position="149"/>
        <end position="169"/>
    </location>
</feature>
<protein>
    <submittedName>
        <fullName evidence="2">DUF2306 domain-containing protein</fullName>
    </submittedName>
</protein>
<keyword evidence="1" id="KW-0472">Membrane</keyword>
<reference evidence="3" key="1">
    <citation type="journal article" date="2019" name="Int. J. Syst. Evol. Microbiol.">
        <title>The Global Catalogue of Microorganisms (GCM) 10K type strain sequencing project: providing services to taxonomists for standard genome sequencing and annotation.</title>
        <authorList>
            <consortium name="The Broad Institute Genomics Platform"/>
            <consortium name="The Broad Institute Genome Sequencing Center for Infectious Disease"/>
            <person name="Wu L."/>
            <person name="Ma J."/>
        </authorList>
    </citation>
    <scope>NUCLEOTIDE SEQUENCE [LARGE SCALE GENOMIC DNA]</scope>
    <source>
        <strain evidence="3">JCM 13250</strain>
    </source>
</reference>
<comment type="caution">
    <text evidence="2">The sequence shown here is derived from an EMBL/GenBank/DDBJ whole genome shotgun (WGS) entry which is preliminary data.</text>
</comment>
<evidence type="ECO:0000313" key="2">
    <source>
        <dbReference type="EMBL" id="GAA1796412.1"/>
    </source>
</evidence>
<dbReference type="Proteomes" id="UP001500218">
    <property type="component" value="Unassembled WGS sequence"/>
</dbReference>
<keyword evidence="1" id="KW-0812">Transmembrane</keyword>